<protein>
    <submittedName>
        <fullName evidence="1">Uncharacterized protein</fullName>
    </submittedName>
</protein>
<dbReference type="EMBL" id="REGN01003305">
    <property type="protein sequence ID" value="RNA23358.1"/>
    <property type="molecule type" value="Genomic_DNA"/>
</dbReference>
<proteinExistence type="predicted"/>
<reference evidence="1 2" key="1">
    <citation type="journal article" date="2018" name="Sci. Rep.">
        <title>Genomic signatures of local adaptation to the degree of environmental predictability in rotifers.</title>
        <authorList>
            <person name="Franch-Gras L."/>
            <person name="Hahn C."/>
            <person name="Garcia-Roger E.M."/>
            <person name="Carmona M.J."/>
            <person name="Serra M."/>
            <person name="Gomez A."/>
        </authorList>
    </citation>
    <scope>NUCLEOTIDE SEQUENCE [LARGE SCALE GENOMIC DNA]</scope>
    <source>
        <strain evidence="1">HYR1</strain>
    </source>
</reference>
<dbReference type="AlphaFoldDB" id="A0A3M7RJ85"/>
<comment type="caution">
    <text evidence="1">The sequence shown here is derived from an EMBL/GenBank/DDBJ whole genome shotgun (WGS) entry which is preliminary data.</text>
</comment>
<organism evidence="1 2">
    <name type="scientific">Brachionus plicatilis</name>
    <name type="common">Marine rotifer</name>
    <name type="synonym">Brachionus muelleri</name>
    <dbReference type="NCBI Taxonomy" id="10195"/>
    <lineage>
        <taxon>Eukaryota</taxon>
        <taxon>Metazoa</taxon>
        <taxon>Spiralia</taxon>
        <taxon>Gnathifera</taxon>
        <taxon>Rotifera</taxon>
        <taxon>Eurotatoria</taxon>
        <taxon>Monogononta</taxon>
        <taxon>Pseudotrocha</taxon>
        <taxon>Ploima</taxon>
        <taxon>Brachionidae</taxon>
        <taxon>Brachionus</taxon>
    </lineage>
</organism>
<dbReference type="OrthoDB" id="10064043at2759"/>
<gene>
    <name evidence="1" type="ORF">BpHYR1_033587</name>
</gene>
<sequence>MVCFKDQQLFDLVRFGCCEKYYSIVNFDTTFNLVIVTMKFLCVKFISICERFKRTSDFHGSSNGSYEKKQIKYHSDILFKYEEFSVTDLKLIITDDDEALNGALKKSFENTDFVFCCNQRLEKTY</sequence>
<evidence type="ECO:0000313" key="2">
    <source>
        <dbReference type="Proteomes" id="UP000276133"/>
    </source>
</evidence>
<dbReference type="Proteomes" id="UP000276133">
    <property type="component" value="Unassembled WGS sequence"/>
</dbReference>
<evidence type="ECO:0000313" key="1">
    <source>
        <dbReference type="EMBL" id="RNA23358.1"/>
    </source>
</evidence>
<accession>A0A3M7RJ85</accession>
<keyword evidence="2" id="KW-1185">Reference proteome</keyword>
<name>A0A3M7RJ85_BRAPC</name>